<dbReference type="Pfam" id="PF06612">
    <property type="entry name" value="DUF1146"/>
    <property type="match status" value="1"/>
</dbReference>
<keyword evidence="1" id="KW-0812">Transmembrane</keyword>
<evidence type="ECO:0000256" key="1">
    <source>
        <dbReference type="SAM" id="Phobius"/>
    </source>
</evidence>
<keyword evidence="3" id="KW-1185">Reference proteome</keyword>
<evidence type="ECO:0000313" key="2">
    <source>
        <dbReference type="EMBL" id="SFU65458.1"/>
    </source>
</evidence>
<feature type="transmembrane region" description="Helical" evidence="1">
    <location>
        <begin position="55"/>
        <end position="78"/>
    </location>
</feature>
<dbReference type="RefSeq" id="WP_074950713.1">
    <property type="nucleotide sequence ID" value="NZ_FPBV01000005.1"/>
</dbReference>
<accession>A0A1I7HXK7</accession>
<gene>
    <name evidence="2" type="ORF">SAMN05421543_105159</name>
</gene>
<dbReference type="AlphaFoldDB" id="A0A1I7HXK7"/>
<dbReference type="OrthoDB" id="2377183at2"/>
<organism evidence="2 3">
    <name type="scientific">Alicyclobacillus macrosporangiidus</name>
    <dbReference type="NCBI Taxonomy" id="392015"/>
    <lineage>
        <taxon>Bacteria</taxon>
        <taxon>Bacillati</taxon>
        <taxon>Bacillota</taxon>
        <taxon>Bacilli</taxon>
        <taxon>Bacillales</taxon>
        <taxon>Alicyclobacillaceae</taxon>
        <taxon>Alicyclobacillus</taxon>
    </lineage>
</organism>
<evidence type="ECO:0000313" key="3">
    <source>
        <dbReference type="Proteomes" id="UP000183508"/>
    </source>
</evidence>
<keyword evidence="1" id="KW-1133">Transmembrane helix</keyword>
<dbReference type="EMBL" id="FPBV01000005">
    <property type="protein sequence ID" value="SFU65458.1"/>
    <property type="molecule type" value="Genomic_DNA"/>
</dbReference>
<dbReference type="InterPro" id="IPR009526">
    <property type="entry name" value="DUF1146"/>
</dbReference>
<protein>
    <submittedName>
        <fullName evidence="2">Uncharacterized protein</fullName>
    </submittedName>
</protein>
<name>A0A1I7HXK7_9BACL</name>
<keyword evidence="1" id="KW-0472">Membrane</keyword>
<reference evidence="3" key="1">
    <citation type="submission" date="2016-10" db="EMBL/GenBank/DDBJ databases">
        <authorList>
            <person name="Varghese N."/>
        </authorList>
    </citation>
    <scope>NUCLEOTIDE SEQUENCE [LARGE SCALE GENOMIC DNA]</scope>
    <source>
        <strain evidence="3">DSM 17980</strain>
    </source>
</reference>
<feature type="transmembrane region" description="Helical" evidence="1">
    <location>
        <begin position="12"/>
        <end position="35"/>
    </location>
</feature>
<dbReference type="Proteomes" id="UP000183508">
    <property type="component" value="Unassembled WGS sequence"/>
</dbReference>
<proteinExistence type="predicted"/>
<sequence length="86" mass="9601">MLASAIDQSRAVLMAVDGLVFIVAFLFGTYVWWRALAILKWEKFVFDPFGHQTRVLRFLLALCGGFVLAVVAVIYVLAGQALRILL</sequence>
<dbReference type="STRING" id="392015.SAMN05421543_105159"/>